<sequence length="79" mass="8952">MGPDPIILNCPYPDCTIAIEVIEINCAIFRCGICKDTGKQIEPHLQKEECDKLKHEDKIWGCGRPFKLVNGQLVCCEYI</sequence>
<accession>A0A6C0CZQ1</accession>
<name>A0A6C0CZQ1_9ZZZZ</name>
<reference evidence="1" key="1">
    <citation type="journal article" date="2020" name="Nature">
        <title>Giant virus diversity and host interactions through global metagenomics.</title>
        <authorList>
            <person name="Schulz F."/>
            <person name="Roux S."/>
            <person name="Paez-Espino D."/>
            <person name="Jungbluth S."/>
            <person name="Walsh D.A."/>
            <person name="Denef V.J."/>
            <person name="McMahon K.D."/>
            <person name="Konstantinidis K.T."/>
            <person name="Eloe-Fadrosh E.A."/>
            <person name="Kyrpides N.C."/>
            <person name="Woyke T."/>
        </authorList>
    </citation>
    <scope>NUCLEOTIDE SEQUENCE</scope>
    <source>
        <strain evidence="1">GVMAG-M-3300023174-107</strain>
    </source>
</reference>
<dbReference type="EMBL" id="MN739520">
    <property type="protein sequence ID" value="QHT10296.1"/>
    <property type="molecule type" value="Genomic_DNA"/>
</dbReference>
<proteinExistence type="predicted"/>
<evidence type="ECO:0000313" key="1">
    <source>
        <dbReference type="EMBL" id="QHT10296.1"/>
    </source>
</evidence>
<organism evidence="1">
    <name type="scientific">viral metagenome</name>
    <dbReference type="NCBI Taxonomy" id="1070528"/>
    <lineage>
        <taxon>unclassified sequences</taxon>
        <taxon>metagenomes</taxon>
        <taxon>organismal metagenomes</taxon>
    </lineage>
</organism>
<dbReference type="AlphaFoldDB" id="A0A6C0CZQ1"/>
<protein>
    <submittedName>
        <fullName evidence="1">Uncharacterized protein</fullName>
    </submittedName>
</protein>